<keyword evidence="2" id="KW-1185">Reference proteome</keyword>
<name>A0AAE0XAF4_9PEZI</name>
<protein>
    <submittedName>
        <fullName evidence="1">Uncharacterized protein</fullName>
    </submittedName>
</protein>
<comment type="caution">
    <text evidence="1">The sequence shown here is derived from an EMBL/GenBank/DDBJ whole genome shotgun (WGS) entry which is preliminary data.</text>
</comment>
<dbReference type="Proteomes" id="UP001270362">
    <property type="component" value="Unassembled WGS sequence"/>
</dbReference>
<proteinExistence type="predicted"/>
<reference evidence="1" key="1">
    <citation type="journal article" date="2023" name="Mol. Phylogenet. Evol.">
        <title>Genome-scale phylogeny and comparative genomics of the fungal order Sordariales.</title>
        <authorList>
            <person name="Hensen N."/>
            <person name="Bonometti L."/>
            <person name="Westerberg I."/>
            <person name="Brannstrom I.O."/>
            <person name="Guillou S."/>
            <person name="Cros-Aarteil S."/>
            <person name="Calhoun S."/>
            <person name="Haridas S."/>
            <person name="Kuo A."/>
            <person name="Mondo S."/>
            <person name="Pangilinan J."/>
            <person name="Riley R."/>
            <person name="LaButti K."/>
            <person name="Andreopoulos B."/>
            <person name="Lipzen A."/>
            <person name="Chen C."/>
            <person name="Yan M."/>
            <person name="Daum C."/>
            <person name="Ng V."/>
            <person name="Clum A."/>
            <person name="Steindorff A."/>
            <person name="Ohm R.A."/>
            <person name="Martin F."/>
            <person name="Silar P."/>
            <person name="Natvig D.O."/>
            <person name="Lalanne C."/>
            <person name="Gautier V."/>
            <person name="Ament-Velasquez S.L."/>
            <person name="Kruys A."/>
            <person name="Hutchinson M.I."/>
            <person name="Powell A.J."/>
            <person name="Barry K."/>
            <person name="Miller A.N."/>
            <person name="Grigoriev I.V."/>
            <person name="Debuchy R."/>
            <person name="Gladieux P."/>
            <person name="Hiltunen Thoren M."/>
            <person name="Johannesson H."/>
        </authorList>
    </citation>
    <scope>NUCLEOTIDE SEQUENCE</scope>
    <source>
        <strain evidence="1">CBS 314.62</strain>
    </source>
</reference>
<accession>A0AAE0XAF4</accession>
<reference evidence="1" key="2">
    <citation type="submission" date="2023-06" db="EMBL/GenBank/DDBJ databases">
        <authorList>
            <consortium name="Lawrence Berkeley National Laboratory"/>
            <person name="Haridas S."/>
            <person name="Hensen N."/>
            <person name="Bonometti L."/>
            <person name="Westerberg I."/>
            <person name="Brannstrom I.O."/>
            <person name="Guillou S."/>
            <person name="Cros-Aarteil S."/>
            <person name="Calhoun S."/>
            <person name="Kuo A."/>
            <person name="Mondo S."/>
            <person name="Pangilinan J."/>
            <person name="Riley R."/>
            <person name="Labutti K."/>
            <person name="Andreopoulos B."/>
            <person name="Lipzen A."/>
            <person name="Chen C."/>
            <person name="Yanf M."/>
            <person name="Daum C."/>
            <person name="Ng V."/>
            <person name="Clum A."/>
            <person name="Steindorff A."/>
            <person name="Ohm R."/>
            <person name="Martin F."/>
            <person name="Silar P."/>
            <person name="Natvig D."/>
            <person name="Lalanne C."/>
            <person name="Gautier V."/>
            <person name="Ament-Velasquez S.L."/>
            <person name="Kruys A."/>
            <person name="Hutchinson M.I."/>
            <person name="Powell A.J."/>
            <person name="Barry K."/>
            <person name="Miller A.N."/>
            <person name="Grigoriev I.V."/>
            <person name="Debuchy R."/>
            <person name="Gladieux P."/>
            <person name="Thoren M.H."/>
            <person name="Johannesson H."/>
        </authorList>
    </citation>
    <scope>NUCLEOTIDE SEQUENCE</scope>
    <source>
        <strain evidence="1">CBS 314.62</strain>
    </source>
</reference>
<evidence type="ECO:0000313" key="1">
    <source>
        <dbReference type="EMBL" id="KAK3688978.1"/>
    </source>
</evidence>
<gene>
    <name evidence="1" type="ORF">B0T22DRAFT_164817</name>
</gene>
<evidence type="ECO:0000313" key="2">
    <source>
        <dbReference type="Proteomes" id="UP001270362"/>
    </source>
</evidence>
<sequence>MLLGAPSRGSGFLFAAVEVRSVSSDREIAYGRVRCPPSIESCVCVCMRHSRPVRSYLPQLPGTSLVDISATNEQRPHHTTRTTAFSRSLHCACDEFRQDGTNPHSRAWFRSTDKKWTAIPRGTLPAASIPWSLVTPVISQQPGSSLGRQHVSPHRVGRLASALRCLLHKSASYLPFLCFGACLLSSCPSQPDRRHRDRILTIDHPSTDNLQQIVCLPQIAT</sequence>
<dbReference type="EMBL" id="JAULSO010000002">
    <property type="protein sequence ID" value="KAK3688978.1"/>
    <property type="molecule type" value="Genomic_DNA"/>
</dbReference>
<dbReference type="AlphaFoldDB" id="A0AAE0XAF4"/>
<organism evidence="1 2">
    <name type="scientific">Podospora appendiculata</name>
    <dbReference type="NCBI Taxonomy" id="314037"/>
    <lineage>
        <taxon>Eukaryota</taxon>
        <taxon>Fungi</taxon>
        <taxon>Dikarya</taxon>
        <taxon>Ascomycota</taxon>
        <taxon>Pezizomycotina</taxon>
        <taxon>Sordariomycetes</taxon>
        <taxon>Sordariomycetidae</taxon>
        <taxon>Sordariales</taxon>
        <taxon>Podosporaceae</taxon>
        <taxon>Podospora</taxon>
    </lineage>
</organism>